<dbReference type="eggNOG" id="COG2249">
    <property type="taxonomic scope" value="Bacteria"/>
</dbReference>
<comment type="caution">
    <text evidence="5">The sequence shown here is derived from an EMBL/GenBank/DDBJ whole genome shotgun (WGS) entry which is preliminary data.</text>
</comment>
<dbReference type="InterPro" id="IPR003680">
    <property type="entry name" value="Flavodoxin_fold"/>
</dbReference>
<dbReference type="InterPro" id="IPR029039">
    <property type="entry name" value="Flavoprotein-like_sf"/>
</dbReference>
<evidence type="ECO:0000259" key="4">
    <source>
        <dbReference type="Pfam" id="PF02525"/>
    </source>
</evidence>
<dbReference type="Gene3D" id="3.40.50.360">
    <property type="match status" value="1"/>
</dbReference>
<dbReference type="AlphaFoldDB" id="M7XIQ0"/>
<dbReference type="InParanoid" id="M7XIQ0"/>
<dbReference type="Proteomes" id="UP000010953">
    <property type="component" value="Unassembled WGS sequence"/>
</dbReference>
<organism evidence="5 6">
    <name type="scientific">Mariniradius saccharolyticus AK6</name>
    <dbReference type="NCBI Taxonomy" id="1239962"/>
    <lineage>
        <taxon>Bacteria</taxon>
        <taxon>Pseudomonadati</taxon>
        <taxon>Bacteroidota</taxon>
        <taxon>Cytophagia</taxon>
        <taxon>Cytophagales</taxon>
        <taxon>Cyclobacteriaceae</taxon>
        <taxon>Mariniradius</taxon>
    </lineage>
</organism>
<dbReference type="SUPFAM" id="SSF52218">
    <property type="entry name" value="Flavoproteins"/>
    <property type="match status" value="1"/>
</dbReference>
<dbReference type="InterPro" id="IPR051545">
    <property type="entry name" value="NAD(P)H_dehydrogenase_qn"/>
</dbReference>
<dbReference type="STRING" id="1239962.C943_03622"/>
<keyword evidence="3" id="KW-0732">Signal</keyword>
<keyword evidence="2" id="KW-0560">Oxidoreductase</keyword>
<feature type="chain" id="PRO_5004087942" evidence="3">
    <location>
        <begin position="25"/>
        <end position="230"/>
    </location>
</feature>
<dbReference type="RefSeq" id="WP_008624790.1">
    <property type="nucleotide sequence ID" value="NZ_AMZY02000006.1"/>
</dbReference>
<protein>
    <submittedName>
        <fullName evidence="5">NAD(P)H oxidoreductase YRKL</fullName>
    </submittedName>
</protein>
<proteinExistence type="inferred from homology"/>
<dbReference type="Pfam" id="PF02525">
    <property type="entry name" value="Flavodoxin_2"/>
    <property type="match status" value="1"/>
</dbReference>
<dbReference type="EMBL" id="AMZY02000006">
    <property type="protein sequence ID" value="EMS34403.1"/>
    <property type="molecule type" value="Genomic_DNA"/>
</dbReference>
<dbReference type="OrthoDB" id="652200at2"/>
<evidence type="ECO:0000256" key="2">
    <source>
        <dbReference type="ARBA" id="ARBA00023002"/>
    </source>
</evidence>
<keyword evidence="6" id="KW-1185">Reference proteome</keyword>
<dbReference type="GO" id="GO:0003955">
    <property type="term" value="F:NAD(P)H dehydrogenase (quinone) activity"/>
    <property type="evidence" value="ECO:0007669"/>
    <property type="project" value="TreeGrafter"/>
</dbReference>
<feature type="domain" description="Flavodoxin-like fold" evidence="4">
    <location>
        <begin position="34"/>
        <end position="220"/>
    </location>
</feature>
<dbReference type="PANTHER" id="PTHR10204">
    <property type="entry name" value="NAD P H OXIDOREDUCTASE-RELATED"/>
    <property type="match status" value="1"/>
</dbReference>
<dbReference type="GO" id="GO:0005829">
    <property type="term" value="C:cytosol"/>
    <property type="evidence" value="ECO:0007669"/>
    <property type="project" value="TreeGrafter"/>
</dbReference>
<reference evidence="5" key="1">
    <citation type="submission" date="2013-01" db="EMBL/GenBank/DDBJ databases">
        <title>Genome assembly of Mariniradius saccharolyticus AK6.</title>
        <authorList>
            <person name="Vaidya B."/>
            <person name="Khatri I."/>
            <person name="Tanuku N.R.S."/>
            <person name="Subramanian S."/>
            <person name="Pinnaka A."/>
        </authorList>
    </citation>
    <scope>NUCLEOTIDE SEQUENCE [LARGE SCALE GENOMIC DNA]</scope>
    <source>
        <strain evidence="5">AK6</strain>
    </source>
</reference>
<evidence type="ECO:0000256" key="1">
    <source>
        <dbReference type="ARBA" id="ARBA00006252"/>
    </source>
</evidence>
<comment type="similarity">
    <text evidence="1">Belongs to the NAD(P)H dehydrogenase (quinone) family.</text>
</comment>
<gene>
    <name evidence="5" type="ORF">C943_03622</name>
</gene>
<name>M7XIQ0_9BACT</name>
<feature type="signal peptide" evidence="3">
    <location>
        <begin position="1"/>
        <end position="24"/>
    </location>
</feature>
<evidence type="ECO:0000256" key="3">
    <source>
        <dbReference type="SAM" id="SignalP"/>
    </source>
</evidence>
<accession>M7XIQ0</accession>
<evidence type="ECO:0000313" key="6">
    <source>
        <dbReference type="Proteomes" id="UP000010953"/>
    </source>
</evidence>
<evidence type="ECO:0000313" key="5">
    <source>
        <dbReference type="EMBL" id="EMS34403.1"/>
    </source>
</evidence>
<sequence>MNKPFKKYFLICFLYFLMGTMSYAVSDNVIVSGKVLIILAHPNVESFNHAVSKTVSGRLSNKGYEVKTRDLYQLGFDPVLSLEELKNYENGDFQHAQDILAEQEAILWADHLVLVFPTWWWSPPAILKGYLDRVFTPNFAFAFDENGIPKVSPLNGKKVSIIQTTGAGEEFVKSEQMDEAVKKLFSTGIFGFCGMEVVHHEFLMGVSGKSYEELKQVLQEVDMMVDTWFE</sequence>
<dbReference type="PANTHER" id="PTHR10204:SF34">
    <property type="entry name" value="NAD(P)H DEHYDROGENASE [QUINONE] 1 ISOFORM 1"/>
    <property type="match status" value="1"/>
</dbReference>